<dbReference type="GO" id="GO:0003677">
    <property type="term" value="F:DNA binding"/>
    <property type="evidence" value="ECO:0007669"/>
    <property type="project" value="UniProtKB-KW"/>
</dbReference>
<organism evidence="11">
    <name type="scientific">Ganoderma tsugae</name>
    <name type="common">Hemlock varnish shelf mushroom</name>
    <name type="synonym">Polyporus tsugae</name>
    <dbReference type="NCBI Taxonomy" id="2075311"/>
    <lineage>
        <taxon>Eukaryota</taxon>
        <taxon>Fungi</taxon>
        <taxon>Dikarya</taxon>
        <taxon>Basidiomycota</taxon>
        <taxon>Agaricomycotina</taxon>
        <taxon>Agaricomycetes</taxon>
        <taxon>Polyporales</taxon>
        <taxon>Polyporaceae</taxon>
        <taxon>Polyporus</taxon>
    </lineage>
</organism>
<dbReference type="InterPro" id="IPR004868">
    <property type="entry name" value="DNA-dir_DNA_pol_B_mt/vir"/>
</dbReference>
<dbReference type="GO" id="GO:0006260">
    <property type="term" value="P:DNA replication"/>
    <property type="evidence" value="ECO:0007669"/>
    <property type="project" value="UniProtKB-KW"/>
</dbReference>
<dbReference type="EMBL" id="MH252533">
    <property type="protein sequence ID" value="AWJ63864.1"/>
    <property type="molecule type" value="Genomic_DNA"/>
</dbReference>
<keyword evidence="4" id="KW-0808">Transferase</keyword>
<dbReference type="AlphaFoldDB" id="A0A2S1WBB0"/>
<dbReference type="InterPro" id="IPR006172">
    <property type="entry name" value="DNA-dir_DNA_pol_B"/>
</dbReference>
<keyword evidence="7" id="KW-0239">DNA-directed DNA polymerase</keyword>
<reference evidence="11" key="1">
    <citation type="journal article" date="2019" name="Int. J. Biol. Macromol.">
        <title>The complete mitochondrial genomes of five important medicinal Ganoderma species: Features, evolution, and phylogeny.</title>
        <authorList>
            <person name="Li Q."/>
            <person name="Xiang D."/>
            <person name="Wan Y."/>
            <person name="Wu Q."/>
            <person name="Wu X."/>
            <person name="Ma C."/>
            <person name="Song Y."/>
            <person name="Zhao G."/>
            <person name="Huang W."/>
        </authorList>
    </citation>
    <scope>NUCLEOTIDE SEQUENCE</scope>
</reference>
<feature type="domain" description="DNA-directed DNA polymerase family B mitochondria/virus" evidence="10">
    <location>
        <begin position="295"/>
        <end position="725"/>
    </location>
</feature>
<dbReference type="EC" id="2.7.7.7" evidence="2"/>
<keyword evidence="5" id="KW-0548">Nucleotidyltransferase</keyword>
<comment type="similarity">
    <text evidence="1">Belongs to the DNA polymerase type-B family.</text>
</comment>
<dbReference type="PANTHER" id="PTHR33568">
    <property type="entry name" value="DNA POLYMERASE"/>
    <property type="match status" value="1"/>
</dbReference>
<dbReference type="InterPro" id="IPR012337">
    <property type="entry name" value="RNaseH-like_sf"/>
</dbReference>
<gene>
    <name evidence="11" type="primary">orf884</name>
</gene>
<evidence type="ECO:0000256" key="4">
    <source>
        <dbReference type="ARBA" id="ARBA00022679"/>
    </source>
</evidence>
<evidence type="ECO:0000256" key="3">
    <source>
        <dbReference type="ARBA" id="ARBA00014385"/>
    </source>
</evidence>
<evidence type="ECO:0000256" key="9">
    <source>
        <dbReference type="ARBA" id="ARBA00049244"/>
    </source>
</evidence>
<keyword evidence="6" id="KW-0235">DNA replication</keyword>
<evidence type="ECO:0000256" key="7">
    <source>
        <dbReference type="ARBA" id="ARBA00022932"/>
    </source>
</evidence>
<evidence type="ECO:0000256" key="8">
    <source>
        <dbReference type="ARBA" id="ARBA00023125"/>
    </source>
</evidence>
<protein>
    <recommendedName>
        <fullName evidence="3">Probable DNA polymerase</fullName>
        <ecNumber evidence="2">2.7.7.7</ecNumber>
    </recommendedName>
</protein>
<dbReference type="InterPro" id="IPR036397">
    <property type="entry name" value="RNaseH_sf"/>
</dbReference>
<dbReference type="Gene3D" id="3.30.420.10">
    <property type="entry name" value="Ribonuclease H-like superfamily/Ribonuclease H"/>
    <property type="match status" value="1"/>
</dbReference>
<dbReference type="GO" id="GO:0003887">
    <property type="term" value="F:DNA-directed DNA polymerase activity"/>
    <property type="evidence" value="ECO:0007669"/>
    <property type="project" value="UniProtKB-KW"/>
</dbReference>
<evidence type="ECO:0000256" key="1">
    <source>
        <dbReference type="ARBA" id="ARBA00005755"/>
    </source>
</evidence>
<dbReference type="SMART" id="SM00486">
    <property type="entry name" value="POLBc"/>
    <property type="match status" value="1"/>
</dbReference>
<dbReference type="GO" id="GO:0000166">
    <property type="term" value="F:nucleotide binding"/>
    <property type="evidence" value="ECO:0007669"/>
    <property type="project" value="InterPro"/>
</dbReference>
<evidence type="ECO:0000259" key="10">
    <source>
        <dbReference type="Pfam" id="PF03175"/>
    </source>
</evidence>
<dbReference type="RefSeq" id="YP_009493069.1">
    <property type="nucleotide sequence ID" value="NC_037936.1"/>
</dbReference>
<dbReference type="Gene3D" id="1.10.287.690">
    <property type="entry name" value="Helix hairpin bin"/>
    <property type="match status" value="1"/>
</dbReference>
<dbReference type="GeneID" id="36953215"/>
<dbReference type="SUPFAM" id="SSF53098">
    <property type="entry name" value="Ribonuclease H-like"/>
    <property type="match status" value="1"/>
</dbReference>
<dbReference type="Gene3D" id="3.90.1600.10">
    <property type="entry name" value="Palm domain of DNA polymerase"/>
    <property type="match status" value="2"/>
</dbReference>
<evidence type="ECO:0000313" key="11">
    <source>
        <dbReference type="EMBL" id="AWJ63864.1"/>
    </source>
</evidence>
<evidence type="ECO:0000256" key="6">
    <source>
        <dbReference type="ARBA" id="ARBA00022705"/>
    </source>
</evidence>
<accession>A0A2S1WBB0</accession>
<dbReference type="InterPro" id="IPR043502">
    <property type="entry name" value="DNA/RNA_pol_sf"/>
</dbReference>
<evidence type="ECO:0000256" key="2">
    <source>
        <dbReference type="ARBA" id="ARBA00012417"/>
    </source>
</evidence>
<evidence type="ECO:0000256" key="5">
    <source>
        <dbReference type="ARBA" id="ARBA00022695"/>
    </source>
</evidence>
<keyword evidence="8" id="KW-0238">DNA-binding</keyword>
<proteinExistence type="inferred from homology"/>
<dbReference type="InterPro" id="IPR023211">
    <property type="entry name" value="DNA_pol_palm_dom_sf"/>
</dbReference>
<comment type="catalytic activity">
    <reaction evidence="9">
        <text>DNA(n) + a 2'-deoxyribonucleoside 5'-triphosphate = DNA(n+1) + diphosphate</text>
        <dbReference type="Rhea" id="RHEA:22508"/>
        <dbReference type="Rhea" id="RHEA-COMP:17339"/>
        <dbReference type="Rhea" id="RHEA-COMP:17340"/>
        <dbReference type="ChEBI" id="CHEBI:33019"/>
        <dbReference type="ChEBI" id="CHEBI:61560"/>
        <dbReference type="ChEBI" id="CHEBI:173112"/>
        <dbReference type="EC" id="2.7.7.7"/>
    </reaction>
</comment>
<name>A0A2S1WBB0_GANTS</name>
<sequence>MLKNRIIAESGFSSSTYLINNKLLSDHSLKNVINLFFNDLIENRKYFVLLRLQFQEDGRMVTLHKGIVLSKELKDKYYEFCIAHLSLKSNDYLDSIFTNIIFDYFPISKDKEKLYIDKWSELKIEPKPTLEKFGNSTITVYLPLNRDYLTWGKVLLNFQNEKYIIMTDKNVFNITINKDGSSTIAIYKGKIKLLTITDKYYSDKTFVRSLDNIDYYIETIKNEIVLKTKKLNTKYLPKIKKEARKKAKFITIDIETIKNSLGLLTPYCYSFYDGKIKKSFFNESPEELFNALLRRKYRGYTVYAHNLSKFDLIFLFKFLAKLWMFDGYKVKPIFKDWNVISIEIKNDKGVSLTFRDSYLMLTASLKTLGETFKTNKKIIEPVLLDVNLKDDHKKYAQNDYSHYSKDILLVNDFDQWKILVTKYCENDCVVLHQILIKFRKLVYKHWELNIENYPTISSLSYGIFRKDYLKENCIPITSGKVFTWVKDSYTGGFTDMYIPYGKNIRVYDGTALYPSQMTSNKYPVGPIHIFEGDITILDKENTYWIADSIVNTKQDLKIPYLQIHHKINGSLRTVSLNGKFEMKIHCCEYYNSLEHYDITIKNGYYFKNDYIFKEFVDDLFKLRQEYSKSDPMNLVCKLIMNSLYGRFGMRLINNIQKFVTKEDFFKLTETSNYDIEDFLDLGDIGFFVNYIDLEKNNEADHKVCVAIASAVTAYSRVAMTNIFKKNKFNFNLYYSDTDSGFIDGDLPVELLGNELGKFKLEYIFKEVVMLGPKLYMGITTDDKIIAKVKGYKNAKTINFDDFKSLLNKNNISLDLNHDKWFRDLSTSNITIKSQVYKLMITENKRKFIYDENGIGITKKVIKIKVKITIICVTIPKFKKLINKS</sequence>
<dbReference type="PANTHER" id="PTHR33568:SF3">
    <property type="entry name" value="DNA-DIRECTED DNA POLYMERASE"/>
    <property type="match status" value="1"/>
</dbReference>
<geneLocation type="mitochondrion" evidence="11"/>
<keyword evidence="11" id="KW-0496">Mitochondrion</keyword>
<dbReference type="SUPFAM" id="SSF56672">
    <property type="entry name" value="DNA/RNA polymerases"/>
    <property type="match status" value="1"/>
</dbReference>
<dbReference type="Pfam" id="PF03175">
    <property type="entry name" value="DNA_pol_B_2"/>
    <property type="match status" value="1"/>
</dbReference>